<dbReference type="PANTHER" id="PTHR38926:SF5">
    <property type="entry name" value="F-BOX AND LEUCINE-RICH REPEAT PROTEIN 6"/>
    <property type="match status" value="1"/>
</dbReference>
<accession>A0A9P3L8U9</accession>
<dbReference type="SUPFAM" id="SSF52047">
    <property type="entry name" value="RNI-like"/>
    <property type="match status" value="1"/>
</dbReference>
<dbReference type="EMBL" id="BPQB01000004">
    <property type="protein sequence ID" value="GJE86516.1"/>
    <property type="molecule type" value="Genomic_DNA"/>
</dbReference>
<organism evidence="2 3">
    <name type="scientific">Phanerochaete sordida</name>
    <dbReference type="NCBI Taxonomy" id="48140"/>
    <lineage>
        <taxon>Eukaryota</taxon>
        <taxon>Fungi</taxon>
        <taxon>Dikarya</taxon>
        <taxon>Basidiomycota</taxon>
        <taxon>Agaricomycotina</taxon>
        <taxon>Agaricomycetes</taxon>
        <taxon>Polyporales</taxon>
        <taxon>Phanerochaetaceae</taxon>
        <taxon>Phanerochaete</taxon>
    </lineage>
</organism>
<protein>
    <recommendedName>
        <fullName evidence="4">F-box domain-containing protein</fullName>
    </recommendedName>
</protein>
<name>A0A9P3L8U9_9APHY</name>
<dbReference type="AlphaFoldDB" id="A0A9P3L8U9"/>
<evidence type="ECO:0008006" key="4">
    <source>
        <dbReference type="Google" id="ProtNLM"/>
    </source>
</evidence>
<evidence type="ECO:0000313" key="3">
    <source>
        <dbReference type="Proteomes" id="UP000703269"/>
    </source>
</evidence>
<dbReference type="InterPro" id="IPR032675">
    <property type="entry name" value="LRR_dom_sf"/>
</dbReference>
<keyword evidence="3" id="KW-1185">Reference proteome</keyword>
<dbReference type="OrthoDB" id="3193283at2759"/>
<gene>
    <name evidence="2" type="ORF">PsYK624_025960</name>
</gene>
<proteinExistence type="predicted"/>
<dbReference type="Gene3D" id="1.20.1280.50">
    <property type="match status" value="1"/>
</dbReference>
<evidence type="ECO:0000256" key="1">
    <source>
        <dbReference type="SAM" id="Coils"/>
    </source>
</evidence>
<dbReference type="PANTHER" id="PTHR38926">
    <property type="entry name" value="F-BOX DOMAIN CONTAINING PROTEIN, EXPRESSED"/>
    <property type="match status" value="1"/>
</dbReference>
<reference evidence="2 3" key="1">
    <citation type="submission" date="2021-08" db="EMBL/GenBank/DDBJ databases">
        <title>Draft Genome Sequence of Phanerochaete sordida strain YK-624.</title>
        <authorList>
            <person name="Mori T."/>
            <person name="Dohra H."/>
            <person name="Suzuki T."/>
            <person name="Kawagishi H."/>
            <person name="Hirai H."/>
        </authorList>
    </citation>
    <scope>NUCLEOTIDE SEQUENCE [LARGE SCALE GENOMIC DNA]</scope>
    <source>
        <strain evidence="2 3">YK-624</strain>
    </source>
</reference>
<evidence type="ECO:0000313" key="2">
    <source>
        <dbReference type="EMBL" id="GJE86516.1"/>
    </source>
</evidence>
<keyword evidence="1" id="KW-0175">Coiled coil</keyword>
<comment type="caution">
    <text evidence="2">The sequence shown here is derived from an EMBL/GenBank/DDBJ whole genome shotgun (WGS) entry which is preliminary data.</text>
</comment>
<dbReference type="Proteomes" id="UP000703269">
    <property type="component" value="Unassembled WGS sequence"/>
</dbReference>
<sequence>MDPGARRKRMEDLRAARTIIQRRIEVVRNELNELDAALSENERELSDCAPVSTLPDDTLKLILEEAYQHRSGDCSKDARAVLNATHVSQRWRQAAISTPQLWTCVHVGSPRLVRLFIKRSGTLPLHVICIGPDAQDGSDEDEDEEPPWLSSYLKQLSLALKHAHRLKHIRIETACDDVFFAVLRRIQKTTLPLLENLELLHAERHADLGLFIGTNFVDIEIPSPNLQSLSFASIPLSFRSPFFGCLRKLTATTCDISVDGILALAGAAPRLTTLVLDTPRLENRNDNRAALFPSLESLTILGQPEYFEHEALLRCFDAPALAYLALAGLKLAPDVETTVPQRVFPAVRTLCLMNVSSDDDLPRGPRIFRCTPDAAHLELRSCTSNISSLLSSICRASPFTLPKLETLTVEYSEDIQGVLLDVAESRGRFEPPLKAVQLVAKGMIQTDTSVVDRLSQYVTVRIDE</sequence>
<dbReference type="Gene3D" id="3.80.10.10">
    <property type="entry name" value="Ribonuclease Inhibitor"/>
    <property type="match status" value="1"/>
</dbReference>
<feature type="coiled-coil region" evidence="1">
    <location>
        <begin position="10"/>
        <end position="44"/>
    </location>
</feature>